<evidence type="ECO:0000313" key="3">
    <source>
        <dbReference type="Proteomes" id="UP000289738"/>
    </source>
</evidence>
<feature type="compositionally biased region" description="Low complexity" evidence="1">
    <location>
        <begin position="97"/>
        <end position="106"/>
    </location>
</feature>
<comment type="caution">
    <text evidence="2">The sequence shown here is derived from an EMBL/GenBank/DDBJ whole genome shotgun (WGS) entry which is preliminary data.</text>
</comment>
<feature type="region of interest" description="Disordered" evidence="1">
    <location>
        <begin position="82"/>
        <end position="141"/>
    </location>
</feature>
<accession>A0A444YSD0</accession>
<evidence type="ECO:0000313" key="2">
    <source>
        <dbReference type="EMBL" id="RYR04829.1"/>
    </source>
</evidence>
<evidence type="ECO:0000256" key="1">
    <source>
        <dbReference type="SAM" id="MobiDB-lite"/>
    </source>
</evidence>
<dbReference type="EMBL" id="SDMP01000016">
    <property type="protein sequence ID" value="RYR04829.1"/>
    <property type="molecule type" value="Genomic_DNA"/>
</dbReference>
<dbReference type="GO" id="GO:0010073">
    <property type="term" value="P:meristem maintenance"/>
    <property type="evidence" value="ECO:0007669"/>
    <property type="project" value="InterPro"/>
</dbReference>
<sequence>MPFGECTVTLQDVAYQLGLPIDGEAVSGCLTDFKNLMENGRPAWEWFRELFGEISPPNKVKQMMVHFTWFHERFRVLPTDASEETMSTNNKNQNHESVPSSSSSPSTVQKWGTHIMGKPAVPSSHPNNKKAAVEGAPSDEEPGVHYYHQQHPYVQHSPLEKPPSRSPMESIVRNKSQMRGSATEFNGQIDELITSDGGLARDSGHVEAHTKIRGAKEEKTHY</sequence>
<reference evidence="2 3" key="1">
    <citation type="submission" date="2019-01" db="EMBL/GenBank/DDBJ databases">
        <title>Sequencing of cultivated peanut Arachis hypogaea provides insights into genome evolution and oil improvement.</title>
        <authorList>
            <person name="Chen X."/>
        </authorList>
    </citation>
    <scope>NUCLEOTIDE SEQUENCE [LARGE SCALE GENOMIC DNA]</scope>
    <source>
        <strain evidence="3">cv. Fuhuasheng</strain>
        <tissue evidence="2">Leaves</tissue>
    </source>
</reference>
<organism evidence="2 3">
    <name type="scientific">Arachis hypogaea</name>
    <name type="common">Peanut</name>
    <dbReference type="NCBI Taxonomy" id="3818"/>
    <lineage>
        <taxon>Eukaryota</taxon>
        <taxon>Viridiplantae</taxon>
        <taxon>Streptophyta</taxon>
        <taxon>Embryophyta</taxon>
        <taxon>Tracheophyta</taxon>
        <taxon>Spermatophyta</taxon>
        <taxon>Magnoliopsida</taxon>
        <taxon>eudicotyledons</taxon>
        <taxon>Gunneridae</taxon>
        <taxon>Pentapetalae</taxon>
        <taxon>rosids</taxon>
        <taxon>fabids</taxon>
        <taxon>Fabales</taxon>
        <taxon>Fabaceae</taxon>
        <taxon>Papilionoideae</taxon>
        <taxon>50 kb inversion clade</taxon>
        <taxon>dalbergioids sensu lato</taxon>
        <taxon>Dalbergieae</taxon>
        <taxon>Pterocarpus clade</taxon>
        <taxon>Arachis</taxon>
    </lineage>
</organism>
<dbReference type="PANTHER" id="PTHR46033:SF8">
    <property type="entry name" value="PROTEIN MAINTENANCE OF MERISTEMS-LIKE"/>
    <property type="match status" value="1"/>
</dbReference>
<gene>
    <name evidence="2" type="ORF">Ahy_B06g084610</name>
</gene>
<feature type="compositionally biased region" description="Basic and acidic residues" evidence="1">
    <location>
        <begin position="202"/>
        <end position="222"/>
    </location>
</feature>
<evidence type="ECO:0008006" key="4">
    <source>
        <dbReference type="Google" id="ProtNLM"/>
    </source>
</evidence>
<name>A0A444YSD0_ARAHY</name>
<proteinExistence type="predicted"/>
<dbReference type="PANTHER" id="PTHR46033">
    <property type="entry name" value="PROTEIN MAIN-LIKE 2"/>
    <property type="match status" value="1"/>
</dbReference>
<dbReference type="AlphaFoldDB" id="A0A444YSD0"/>
<keyword evidence="3" id="KW-1185">Reference proteome</keyword>
<protein>
    <recommendedName>
        <fullName evidence="4">Aminotransferase-like plant mobile domain-containing protein</fullName>
    </recommendedName>
</protein>
<feature type="region of interest" description="Disordered" evidence="1">
    <location>
        <begin position="196"/>
        <end position="222"/>
    </location>
</feature>
<dbReference type="InterPro" id="IPR044824">
    <property type="entry name" value="MAIN-like"/>
</dbReference>
<dbReference type="Proteomes" id="UP000289738">
    <property type="component" value="Chromosome B06"/>
</dbReference>
<feature type="compositionally biased region" description="Polar residues" evidence="1">
    <location>
        <begin position="84"/>
        <end position="96"/>
    </location>
</feature>